<evidence type="ECO:0000313" key="1">
    <source>
        <dbReference type="EMBL" id="EMY22886.1"/>
    </source>
</evidence>
<dbReference type="InterPro" id="IPR037171">
    <property type="entry name" value="NagB/RpiA_transferase-like"/>
</dbReference>
<dbReference type="Gene3D" id="3.40.1080.10">
    <property type="entry name" value="Glutaconate Coenzyme A-transferase"/>
    <property type="match status" value="1"/>
</dbReference>
<sequence>MRFKTNNPFISADLAVSSVKSGQRVFVHSVAAAPTLLIQALTSRANELTNVEMIHLHTEGKAPYAEPGMEGKFLRILYL</sequence>
<name>N1UG43_LEPIR</name>
<dbReference type="AlphaFoldDB" id="N1UG43"/>
<dbReference type="EMBL" id="AHNY02000273">
    <property type="protein sequence ID" value="EMY22886.1"/>
    <property type="molecule type" value="Genomic_DNA"/>
</dbReference>
<dbReference type="GO" id="GO:0006083">
    <property type="term" value="P:acetate metabolic process"/>
    <property type="evidence" value="ECO:0007669"/>
    <property type="project" value="InterPro"/>
</dbReference>
<dbReference type="BioCyc" id="LINT1085541:G11IQ-4888-MONOMER"/>
<dbReference type="SUPFAM" id="SSF100950">
    <property type="entry name" value="NagB/RpiA/CoA transferase-like"/>
    <property type="match status" value="1"/>
</dbReference>
<protein>
    <recommendedName>
        <fullName evidence="3">Acetyl-CoA hydrolase/transferase domain protein</fullName>
    </recommendedName>
</protein>
<gene>
    <name evidence="1" type="ORF">LEP1GSC115_1750</name>
</gene>
<dbReference type="Proteomes" id="UP000012220">
    <property type="component" value="Unassembled WGS sequence"/>
</dbReference>
<dbReference type="InterPro" id="IPR046433">
    <property type="entry name" value="ActCoA_hydro"/>
</dbReference>
<dbReference type="GO" id="GO:0008775">
    <property type="term" value="F:acetate CoA-transferase activity"/>
    <property type="evidence" value="ECO:0007669"/>
    <property type="project" value="InterPro"/>
</dbReference>
<evidence type="ECO:0008006" key="3">
    <source>
        <dbReference type="Google" id="ProtNLM"/>
    </source>
</evidence>
<reference evidence="1 2" key="1">
    <citation type="submission" date="2013-02" db="EMBL/GenBank/DDBJ databases">
        <authorList>
            <person name="Harkins D.M."/>
            <person name="Durkin A.S."/>
            <person name="Brinkac L.M."/>
            <person name="Haft D.H."/>
            <person name="Selengut J.D."/>
            <person name="Sanka R."/>
            <person name="DePew J."/>
            <person name="Purushe J."/>
            <person name="Picardeau M."/>
            <person name="Werts C."/>
            <person name="Goarant C."/>
            <person name="Vinetz J.M."/>
            <person name="Sutton G.G."/>
            <person name="Nierman W.C."/>
            <person name="Fouts D.E."/>
        </authorList>
    </citation>
    <scope>NUCLEOTIDE SEQUENCE [LARGE SCALE GENOMIC DNA]</scope>
    <source>
        <strain evidence="1 2">200703203</strain>
    </source>
</reference>
<accession>N1UG43</accession>
<evidence type="ECO:0000313" key="2">
    <source>
        <dbReference type="Proteomes" id="UP000012220"/>
    </source>
</evidence>
<dbReference type="PANTHER" id="PTHR21432:SF20">
    <property type="entry name" value="ACETYL-COA HYDROLASE"/>
    <property type="match status" value="1"/>
</dbReference>
<dbReference type="PANTHER" id="PTHR21432">
    <property type="entry name" value="ACETYL-COA HYDROLASE-RELATED"/>
    <property type="match status" value="1"/>
</dbReference>
<comment type="caution">
    <text evidence="1">The sequence shown here is derived from an EMBL/GenBank/DDBJ whole genome shotgun (WGS) entry which is preliminary data.</text>
</comment>
<organism evidence="1 2">
    <name type="scientific">Leptospira interrogans serovar Australis str. 200703203</name>
    <dbReference type="NCBI Taxonomy" id="1085541"/>
    <lineage>
        <taxon>Bacteria</taxon>
        <taxon>Pseudomonadati</taxon>
        <taxon>Spirochaetota</taxon>
        <taxon>Spirochaetia</taxon>
        <taxon>Leptospirales</taxon>
        <taxon>Leptospiraceae</taxon>
        <taxon>Leptospira</taxon>
    </lineage>
</organism>
<proteinExistence type="predicted"/>